<proteinExistence type="predicted"/>
<dbReference type="Proteomes" id="UP000032305">
    <property type="component" value="Unassembled WGS sequence"/>
</dbReference>
<organism evidence="1 2">
    <name type="scientific">Sphingomonas parapaucimobilis NBRC 15100</name>
    <dbReference type="NCBI Taxonomy" id="1219049"/>
    <lineage>
        <taxon>Bacteria</taxon>
        <taxon>Pseudomonadati</taxon>
        <taxon>Pseudomonadota</taxon>
        <taxon>Alphaproteobacteria</taxon>
        <taxon>Sphingomonadales</taxon>
        <taxon>Sphingomonadaceae</taxon>
        <taxon>Sphingomonas</taxon>
    </lineage>
</organism>
<dbReference type="AlphaFoldDB" id="A0A0A1W4G1"/>
<comment type="caution">
    <text evidence="1">The sequence shown here is derived from an EMBL/GenBank/DDBJ whole genome shotgun (WGS) entry which is preliminary data.</text>
</comment>
<evidence type="ECO:0000313" key="1">
    <source>
        <dbReference type="EMBL" id="GAM00031.1"/>
    </source>
</evidence>
<sequence length="74" mass="8139">MAAHYPIDTRLDFLALLANLLKHGDGAFHHARVLAADRPALFRRLPGLFGNWALSVSDETVNEAFDTIRAAGPR</sequence>
<evidence type="ECO:0000313" key="2">
    <source>
        <dbReference type="Proteomes" id="UP000032305"/>
    </source>
</evidence>
<reference evidence="1 2" key="1">
    <citation type="submission" date="2014-11" db="EMBL/GenBank/DDBJ databases">
        <title>Whole genome shotgun sequence of Sphingomonas parapaucimobilis NBRC 15100.</title>
        <authorList>
            <person name="Katano-Makiyama Y."/>
            <person name="Hosoyama A."/>
            <person name="Hashimoto M."/>
            <person name="Hosoyama Y."/>
            <person name="Noguchi M."/>
            <person name="Numata M."/>
            <person name="Tsuchikane K."/>
            <person name="Hirakata S."/>
            <person name="Uohara A."/>
            <person name="Shimodaira J."/>
            <person name="Ohji S."/>
            <person name="Ichikawa N."/>
            <person name="Kimura A."/>
            <person name="Yamazoe A."/>
            <person name="Fujita N."/>
        </authorList>
    </citation>
    <scope>NUCLEOTIDE SEQUENCE [LARGE SCALE GENOMIC DNA]</scope>
    <source>
        <strain evidence="1 2">NBRC 15100</strain>
    </source>
</reference>
<dbReference type="EMBL" id="BBPI01000018">
    <property type="protein sequence ID" value="GAM00031.1"/>
    <property type="molecule type" value="Genomic_DNA"/>
</dbReference>
<gene>
    <name evidence="1" type="ORF">SP5_018_00610</name>
</gene>
<name>A0A0A1W4G1_9SPHN</name>
<accession>A0A0A1W4G1</accession>
<keyword evidence="2" id="KW-1185">Reference proteome</keyword>
<protein>
    <submittedName>
        <fullName evidence="1">Uncharacterized protein</fullName>
    </submittedName>
</protein>